<dbReference type="SUPFAM" id="SSF53098">
    <property type="entry name" value="Ribonuclease H-like"/>
    <property type="match status" value="1"/>
</dbReference>
<feature type="domain" description="HAT C-terminal dimerisation" evidence="1">
    <location>
        <begin position="15"/>
        <end position="82"/>
    </location>
</feature>
<evidence type="ECO:0000313" key="3">
    <source>
        <dbReference type="Proteomes" id="UP000019384"/>
    </source>
</evidence>
<reference evidence="2" key="1">
    <citation type="submission" date="2013-12" db="EMBL/GenBank/DDBJ databases">
        <authorList>
            <person name="Genoscope - CEA"/>
        </authorList>
    </citation>
    <scope>NUCLEOTIDE SEQUENCE</scope>
    <source>
        <strain evidence="2">CBS 1993</strain>
    </source>
</reference>
<accession>W6MQX4</accession>
<gene>
    <name evidence="2" type="ORF">KUCA_T00004743001</name>
</gene>
<dbReference type="InterPro" id="IPR008906">
    <property type="entry name" value="HATC_C_dom"/>
</dbReference>
<dbReference type="Proteomes" id="UP000019384">
    <property type="component" value="Unassembled WGS sequence"/>
</dbReference>
<protein>
    <recommendedName>
        <fullName evidence="1">HAT C-terminal dimerisation domain-containing protein</fullName>
    </recommendedName>
</protein>
<evidence type="ECO:0000313" key="2">
    <source>
        <dbReference type="EMBL" id="CDK28758.1"/>
    </source>
</evidence>
<organism evidence="2 3">
    <name type="scientific">Kuraishia capsulata CBS 1993</name>
    <dbReference type="NCBI Taxonomy" id="1382522"/>
    <lineage>
        <taxon>Eukaryota</taxon>
        <taxon>Fungi</taxon>
        <taxon>Dikarya</taxon>
        <taxon>Ascomycota</taxon>
        <taxon>Saccharomycotina</taxon>
        <taxon>Pichiomycetes</taxon>
        <taxon>Pichiales</taxon>
        <taxon>Pichiaceae</taxon>
        <taxon>Kuraishia</taxon>
    </lineage>
</organism>
<proteinExistence type="predicted"/>
<dbReference type="AlphaFoldDB" id="W6MQX4"/>
<dbReference type="GO" id="GO:0046983">
    <property type="term" value="F:protein dimerization activity"/>
    <property type="evidence" value="ECO:0007669"/>
    <property type="project" value="InterPro"/>
</dbReference>
<dbReference type="InterPro" id="IPR012337">
    <property type="entry name" value="RNaseH-like_sf"/>
</dbReference>
<reference evidence="2" key="2">
    <citation type="submission" date="2014-02" db="EMBL/GenBank/DDBJ databases">
        <title>Complete DNA sequence of /Kuraishia capsulata/ illustrates novel genomic features among budding yeasts (/Saccharomycotina/).</title>
        <authorList>
            <person name="Morales L."/>
            <person name="Noel B."/>
            <person name="Porcel B."/>
            <person name="Marcet-Houben M."/>
            <person name="Hullo M-F."/>
            <person name="Sacerdot C."/>
            <person name="Tekaia F."/>
            <person name="Leh-Louis V."/>
            <person name="Despons L."/>
            <person name="Khanna V."/>
            <person name="Aury J-M."/>
            <person name="Barbe V."/>
            <person name="Couloux A."/>
            <person name="Labadie K."/>
            <person name="Pelletier E."/>
            <person name="Souciet J-L."/>
            <person name="Boekhout T."/>
            <person name="Gabaldon T."/>
            <person name="Wincker P."/>
            <person name="Dujon B."/>
        </authorList>
    </citation>
    <scope>NUCLEOTIDE SEQUENCE</scope>
    <source>
        <strain evidence="2">CBS 1993</strain>
    </source>
</reference>
<evidence type="ECO:0000259" key="1">
    <source>
        <dbReference type="Pfam" id="PF05699"/>
    </source>
</evidence>
<dbReference type="RefSeq" id="XP_022460748.1">
    <property type="nucleotide sequence ID" value="XM_022605518.1"/>
</dbReference>
<dbReference type="Pfam" id="PF05699">
    <property type="entry name" value="Dimer_Tnp_hAT"/>
    <property type="match status" value="1"/>
</dbReference>
<keyword evidence="3" id="KW-1185">Reference proteome</keyword>
<dbReference type="EMBL" id="HG793130">
    <property type="protein sequence ID" value="CDK28758.1"/>
    <property type="molecule type" value="Genomic_DNA"/>
</dbReference>
<dbReference type="GeneID" id="34522136"/>
<dbReference type="HOGENOM" id="CLU_2038429_0_0_1"/>
<sequence>MEVTEKRKKHLSGRTDDSFSEISEWWKTADKYPALREVARDVLYIPVGEVSVEGVFSSAVDVLGLRRHSMKHNTSRMLINLRATWPNVKEGKEVDPLDPGSKYYEDIETDLIKVLRENART</sequence>
<name>W6MQX4_9ASCO</name>